<dbReference type="Pfam" id="PF04366">
    <property type="entry name" value="Ysc84"/>
    <property type="match status" value="1"/>
</dbReference>
<evidence type="ECO:0000256" key="1">
    <source>
        <dbReference type="SAM" id="MobiDB-lite"/>
    </source>
</evidence>
<organism evidence="3 4">
    <name type="scientific">Zavarzinia aquatilis</name>
    <dbReference type="NCBI Taxonomy" id="2211142"/>
    <lineage>
        <taxon>Bacteria</taxon>
        <taxon>Pseudomonadati</taxon>
        <taxon>Pseudomonadota</taxon>
        <taxon>Alphaproteobacteria</taxon>
        <taxon>Rhodospirillales</taxon>
        <taxon>Zavarziniaceae</taxon>
        <taxon>Zavarzinia</taxon>
    </lineage>
</organism>
<feature type="compositionally biased region" description="Basic and acidic residues" evidence="1">
    <location>
        <begin position="38"/>
        <end position="48"/>
    </location>
</feature>
<dbReference type="InterPro" id="IPR007461">
    <property type="entry name" value="Ysc84_actin-binding"/>
</dbReference>
<feature type="domain" description="Ysc84 actin-binding" evidence="2">
    <location>
        <begin position="159"/>
        <end position="280"/>
    </location>
</feature>
<keyword evidence="4" id="KW-1185">Reference proteome</keyword>
<dbReference type="AlphaFoldDB" id="A0A317EEN8"/>
<accession>A0A317EEN8</accession>
<evidence type="ECO:0000259" key="2">
    <source>
        <dbReference type="Pfam" id="PF04366"/>
    </source>
</evidence>
<dbReference type="PANTHER" id="PTHR15629:SF2">
    <property type="entry name" value="SH3 DOMAIN-CONTAINING YSC84-LIKE PROTEIN 1"/>
    <property type="match status" value="1"/>
</dbReference>
<dbReference type="EMBL" id="QGLE01000002">
    <property type="protein sequence ID" value="PWR25389.1"/>
    <property type="molecule type" value="Genomic_DNA"/>
</dbReference>
<feature type="region of interest" description="Disordered" evidence="1">
    <location>
        <begin position="23"/>
        <end position="48"/>
    </location>
</feature>
<comment type="caution">
    <text evidence="3">The sequence shown here is derived from an EMBL/GenBank/DDBJ whole genome shotgun (WGS) entry which is preliminary data.</text>
</comment>
<dbReference type="CDD" id="cd11524">
    <property type="entry name" value="SYLF"/>
    <property type="match status" value="1"/>
</dbReference>
<evidence type="ECO:0000313" key="4">
    <source>
        <dbReference type="Proteomes" id="UP000245461"/>
    </source>
</evidence>
<dbReference type="InterPro" id="IPR051702">
    <property type="entry name" value="SH3_domain_YSC84-like"/>
</dbReference>
<dbReference type="Proteomes" id="UP000245461">
    <property type="component" value="Unassembled WGS sequence"/>
</dbReference>
<sequence>MRSISRLASSLSCDSMMARATRAGYSRQANNGNPRPDPGVDRPGTRERRNARMHMISRRDLMGGAITAIALAGTGRAAFAATDQQEMVDKARITIESLGTDPSYGDMRAYLARSVGCLIVPQLLKAGFIIGGSGGDALLAGRRKSDGSWSAPAFYTLAAGSVGLQIGAQASEVVLVINNDRGLEAIFKDEMKLGADASIAVGPVGSGVEAATTTNFRADIYSYARAKGLFAGASLEGAGILSSTSWNKAYYGRAVNPRDIVLNRIVDNAGANSLKATLARIAKV</sequence>
<proteinExistence type="predicted"/>
<reference evidence="3 4" key="1">
    <citation type="submission" date="2018-05" db="EMBL/GenBank/DDBJ databases">
        <title>Zavarzinia sp. HR-AS.</title>
        <authorList>
            <person name="Lee Y."/>
            <person name="Jeon C.O."/>
        </authorList>
    </citation>
    <scope>NUCLEOTIDE SEQUENCE [LARGE SCALE GENOMIC DNA]</scope>
    <source>
        <strain evidence="3 4">HR-AS</strain>
    </source>
</reference>
<name>A0A317EEN8_9PROT</name>
<gene>
    <name evidence="3" type="ORF">DKG74_05075</name>
</gene>
<dbReference type="PANTHER" id="PTHR15629">
    <property type="entry name" value="SH3YL1 PROTEIN"/>
    <property type="match status" value="1"/>
</dbReference>
<protein>
    <recommendedName>
        <fullName evidence="2">Ysc84 actin-binding domain-containing protein</fullName>
    </recommendedName>
</protein>
<dbReference type="GO" id="GO:0035091">
    <property type="term" value="F:phosphatidylinositol binding"/>
    <property type="evidence" value="ECO:0007669"/>
    <property type="project" value="TreeGrafter"/>
</dbReference>
<evidence type="ECO:0000313" key="3">
    <source>
        <dbReference type="EMBL" id="PWR25389.1"/>
    </source>
</evidence>